<name>A0AA43GYB8_9CYAN</name>
<dbReference type="NCBIfam" id="NF045647">
    <property type="entry name" value="alr0857_fam"/>
    <property type="match status" value="1"/>
</dbReference>
<sequence length="149" mass="16982">MLKLTYTESSFYLECLTQSLEEWVAQRVVLALRVGQNLYVESTTASFLLPVDLPGMETLKAEVKQHNCEIMSLCTCDSEYMELTLRGFWLSDGSQDAVGLFVTTMGDYPNYHHCFGQALSPVSHLELFLHQLWQEAQAGNSVVREWYDS</sequence>
<comment type="caution">
    <text evidence="1">The sequence shown here is derived from an EMBL/GenBank/DDBJ whole genome shotgun (WGS) entry which is preliminary data.</text>
</comment>
<protein>
    <submittedName>
        <fullName evidence="1">Uncharacterized protein</fullName>
    </submittedName>
</protein>
<dbReference type="EMBL" id="JANQDL010000048">
    <property type="protein sequence ID" value="MDH6063422.1"/>
    <property type="molecule type" value="Genomic_DNA"/>
</dbReference>
<dbReference type="AlphaFoldDB" id="A0AA43GYB8"/>
<dbReference type="GeneID" id="83685453"/>
<dbReference type="Proteomes" id="UP001159370">
    <property type="component" value="Unassembled WGS sequence"/>
</dbReference>
<reference evidence="1 2" key="1">
    <citation type="journal article" date="2023" name="J. Phycol.">
        <title>Chrysosporum ovalisporum is synonymous with the true-branching cyanobacterium Umezakia natans (Nostocales/Aphanizomenonaceae).</title>
        <authorList>
            <person name="McGregor G.B."/>
            <person name="Sendall B.C."/>
            <person name="Niiyama Y."/>
            <person name="Tuji A."/>
            <person name="Willis A."/>
        </authorList>
    </citation>
    <scope>NUCLEOTIDE SEQUENCE [LARGE SCALE GENOMIC DNA]</scope>
    <source>
        <strain evidence="1 2">FSS-62</strain>
    </source>
</reference>
<dbReference type="RefSeq" id="WP_280650409.1">
    <property type="nucleotide sequence ID" value="NZ_JANQDL010000048.1"/>
</dbReference>
<gene>
    <name evidence="1" type="ORF">NWP23_06450</name>
</gene>
<organism evidence="1 2">
    <name type="scientific">Umezakia ovalisporum FSS-62</name>
    <dbReference type="NCBI Taxonomy" id="2971776"/>
    <lineage>
        <taxon>Bacteria</taxon>
        <taxon>Bacillati</taxon>
        <taxon>Cyanobacteriota</taxon>
        <taxon>Cyanophyceae</taxon>
        <taxon>Nostocales</taxon>
        <taxon>Nodulariaceae</taxon>
        <taxon>Umezakia</taxon>
    </lineage>
</organism>
<accession>A0AA43GYB8</accession>
<dbReference type="InterPro" id="IPR054664">
    <property type="entry name" value="Alr0857-like"/>
</dbReference>
<evidence type="ECO:0000313" key="1">
    <source>
        <dbReference type="EMBL" id="MDH6063422.1"/>
    </source>
</evidence>
<evidence type="ECO:0000313" key="2">
    <source>
        <dbReference type="Proteomes" id="UP001159370"/>
    </source>
</evidence>
<proteinExistence type="predicted"/>